<evidence type="ECO:0000256" key="7">
    <source>
        <dbReference type="SAM" id="Phobius"/>
    </source>
</evidence>
<dbReference type="AlphaFoldDB" id="A0AA88XY15"/>
<evidence type="ECO:0000256" key="6">
    <source>
        <dbReference type="SAM" id="MobiDB-lite"/>
    </source>
</evidence>
<comment type="subcellular location">
    <subcellularLocation>
        <location evidence="1">Membrane</location>
        <topology evidence="1">Multi-pass membrane protein</topology>
    </subcellularLocation>
</comment>
<feature type="transmembrane region" description="Helical" evidence="7">
    <location>
        <begin position="94"/>
        <end position="111"/>
    </location>
</feature>
<evidence type="ECO:0000256" key="1">
    <source>
        <dbReference type="ARBA" id="ARBA00004141"/>
    </source>
</evidence>
<dbReference type="PANTHER" id="PTHR22776">
    <property type="entry name" value="MARVEL-CONTAINING POTENTIAL LIPID RAFT-ASSOCIATED PROTEIN"/>
    <property type="match status" value="1"/>
</dbReference>
<keyword evidence="10" id="KW-1185">Reference proteome</keyword>
<dbReference type="InterPro" id="IPR008253">
    <property type="entry name" value="Marvel"/>
</dbReference>
<organism evidence="9 10">
    <name type="scientific">Pinctada imbricata</name>
    <name type="common">Atlantic pearl-oyster</name>
    <name type="synonym">Pinctada martensii</name>
    <dbReference type="NCBI Taxonomy" id="66713"/>
    <lineage>
        <taxon>Eukaryota</taxon>
        <taxon>Metazoa</taxon>
        <taxon>Spiralia</taxon>
        <taxon>Lophotrochozoa</taxon>
        <taxon>Mollusca</taxon>
        <taxon>Bivalvia</taxon>
        <taxon>Autobranchia</taxon>
        <taxon>Pteriomorphia</taxon>
        <taxon>Pterioida</taxon>
        <taxon>Pterioidea</taxon>
        <taxon>Pteriidae</taxon>
        <taxon>Pinctada</taxon>
    </lineage>
</organism>
<comment type="caution">
    <text evidence="9">The sequence shown here is derived from an EMBL/GenBank/DDBJ whole genome shotgun (WGS) entry which is preliminary data.</text>
</comment>
<dbReference type="PANTHER" id="PTHR22776:SF49">
    <property type="entry name" value="MARVEL DOMAIN-CONTAINING PROTEIN"/>
    <property type="match status" value="1"/>
</dbReference>
<feature type="compositionally biased region" description="Low complexity" evidence="6">
    <location>
        <begin position="9"/>
        <end position="20"/>
    </location>
</feature>
<dbReference type="EMBL" id="VSWD01000012">
    <property type="protein sequence ID" value="KAK3085369.1"/>
    <property type="molecule type" value="Genomic_DNA"/>
</dbReference>
<evidence type="ECO:0000256" key="5">
    <source>
        <dbReference type="PROSITE-ProRule" id="PRU00581"/>
    </source>
</evidence>
<evidence type="ECO:0000256" key="3">
    <source>
        <dbReference type="ARBA" id="ARBA00022989"/>
    </source>
</evidence>
<feature type="transmembrane region" description="Helical" evidence="7">
    <location>
        <begin position="64"/>
        <end position="87"/>
    </location>
</feature>
<proteinExistence type="predicted"/>
<name>A0AA88XY15_PINIB</name>
<keyword evidence="4 5" id="KW-0472">Membrane</keyword>
<feature type="transmembrane region" description="Helical" evidence="7">
    <location>
        <begin position="35"/>
        <end position="58"/>
    </location>
</feature>
<gene>
    <name evidence="9" type="ORF">FSP39_002235</name>
</gene>
<evidence type="ECO:0000256" key="2">
    <source>
        <dbReference type="ARBA" id="ARBA00022692"/>
    </source>
</evidence>
<evidence type="ECO:0000259" key="8">
    <source>
        <dbReference type="PROSITE" id="PS51225"/>
    </source>
</evidence>
<feature type="region of interest" description="Disordered" evidence="6">
    <location>
        <begin position="1"/>
        <end position="26"/>
    </location>
</feature>
<reference evidence="9" key="1">
    <citation type="submission" date="2019-08" db="EMBL/GenBank/DDBJ databases">
        <title>The improved chromosome-level genome for the pearl oyster Pinctada fucata martensii using PacBio sequencing and Hi-C.</title>
        <authorList>
            <person name="Zheng Z."/>
        </authorList>
    </citation>
    <scope>NUCLEOTIDE SEQUENCE</scope>
    <source>
        <strain evidence="9">ZZ-2019</strain>
        <tissue evidence="9">Adductor muscle</tissue>
    </source>
</reference>
<dbReference type="PROSITE" id="PS51225">
    <property type="entry name" value="MARVEL"/>
    <property type="match status" value="1"/>
</dbReference>
<protein>
    <recommendedName>
        <fullName evidence="8">MARVEL domain-containing protein</fullName>
    </recommendedName>
</protein>
<keyword evidence="3 7" id="KW-1133">Transmembrane helix</keyword>
<dbReference type="GO" id="GO:0016020">
    <property type="term" value="C:membrane"/>
    <property type="evidence" value="ECO:0007669"/>
    <property type="project" value="UniProtKB-SubCell"/>
</dbReference>
<keyword evidence="2 5" id="KW-0812">Transmembrane</keyword>
<evidence type="ECO:0000313" key="10">
    <source>
        <dbReference type="Proteomes" id="UP001186944"/>
    </source>
</evidence>
<dbReference type="Proteomes" id="UP001186944">
    <property type="component" value="Unassembled WGS sequence"/>
</dbReference>
<feature type="domain" description="MARVEL" evidence="8">
    <location>
        <begin position="29"/>
        <end position="112"/>
    </location>
</feature>
<sequence>MSTTYEVDSTQQTTTTSSSSDGIGLDRSYPRSIPAILKIVEIVLCLITFICASANYAFSCCYGGGWVQFVAMSALITTLLFFLFHLFRVIRKLPGPWVFIVSASLMLYVYLF</sequence>
<evidence type="ECO:0000256" key="4">
    <source>
        <dbReference type="ARBA" id="ARBA00023136"/>
    </source>
</evidence>
<dbReference type="InterPro" id="IPR050578">
    <property type="entry name" value="MARVEL-CKLF_proteins"/>
</dbReference>
<accession>A0AA88XY15</accession>
<evidence type="ECO:0000313" key="9">
    <source>
        <dbReference type="EMBL" id="KAK3085369.1"/>
    </source>
</evidence>